<sequence length="111" mass="12989">MGEEIHQSSFEVKEPESEKMKCFKKIEYDVPDVGKVVEELNVELTKIIKDKPKEETVALHKVFINGDLVREVDFINNKVLKSESRFEPWSFLHIDQSTFQQMRDNAIAFQS</sequence>
<accession>A0ABQ8JNY7</accession>
<reference evidence="1 2" key="1">
    <citation type="journal article" date="2018" name="J. Allergy Clin. Immunol.">
        <title>High-quality assembly of Dermatophagoides pteronyssinus genome and transcriptome reveals a wide range of novel allergens.</title>
        <authorList>
            <person name="Liu X.Y."/>
            <person name="Yang K.Y."/>
            <person name="Wang M.Q."/>
            <person name="Kwok J.S."/>
            <person name="Zeng X."/>
            <person name="Yang Z."/>
            <person name="Xiao X.J."/>
            <person name="Lau C.P."/>
            <person name="Li Y."/>
            <person name="Huang Z.M."/>
            <person name="Ba J.G."/>
            <person name="Yim A.K."/>
            <person name="Ouyang C.Y."/>
            <person name="Ngai S.M."/>
            <person name="Chan T.F."/>
            <person name="Leung E.L."/>
            <person name="Liu L."/>
            <person name="Liu Z.G."/>
            <person name="Tsui S.K."/>
        </authorList>
    </citation>
    <scope>NUCLEOTIDE SEQUENCE [LARGE SCALE GENOMIC DNA]</scope>
    <source>
        <strain evidence="1">Derp</strain>
    </source>
</reference>
<evidence type="ECO:0000313" key="1">
    <source>
        <dbReference type="EMBL" id="KAH9424318.1"/>
    </source>
</evidence>
<organism evidence="1 2">
    <name type="scientific">Dermatophagoides pteronyssinus</name>
    <name type="common">European house dust mite</name>
    <dbReference type="NCBI Taxonomy" id="6956"/>
    <lineage>
        <taxon>Eukaryota</taxon>
        <taxon>Metazoa</taxon>
        <taxon>Ecdysozoa</taxon>
        <taxon>Arthropoda</taxon>
        <taxon>Chelicerata</taxon>
        <taxon>Arachnida</taxon>
        <taxon>Acari</taxon>
        <taxon>Acariformes</taxon>
        <taxon>Sarcoptiformes</taxon>
        <taxon>Astigmata</taxon>
        <taxon>Psoroptidia</taxon>
        <taxon>Analgoidea</taxon>
        <taxon>Pyroglyphidae</taxon>
        <taxon>Dermatophagoidinae</taxon>
        <taxon>Dermatophagoides</taxon>
    </lineage>
</organism>
<dbReference type="Proteomes" id="UP000887458">
    <property type="component" value="Unassembled WGS sequence"/>
</dbReference>
<comment type="caution">
    <text evidence="1">The sequence shown here is derived from an EMBL/GenBank/DDBJ whole genome shotgun (WGS) entry which is preliminary data.</text>
</comment>
<proteinExistence type="predicted"/>
<keyword evidence="2" id="KW-1185">Reference proteome</keyword>
<evidence type="ECO:0000313" key="2">
    <source>
        <dbReference type="Proteomes" id="UP000887458"/>
    </source>
</evidence>
<protein>
    <submittedName>
        <fullName evidence="1">Uncharacterized protein</fullName>
    </submittedName>
</protein>
<gene>
    <name evidence="1" type="ORF">DERP_004500</name>
</gene>
<dbReference type="EMBL" id="NJHN03000029">
    <property type="protein sequence ID" value="KAH9424318.1"/>
    <property type="molecule type" value="Genomic_DNA"/>
</dbReference>
<name>A0ABQ8JNY7_DERPT</name>
<reference evidence="1 2" key="2">
    <citation type="journal article" date="2022" name="Mol. Biol. Evol.">
        <title>Comparative Genomics Reveals Insights into the Divergent Evolution of Astigmatic Mites and Household Pest Adaptations.</title>
        <authorList>
            <person name="Xiong Q."/>
            <person name="Wan A.T."/>
            <person name="Liu X."/>
            <person name="Fung C.S."/>
            <person name="Xiao X."/>
            <person name="Malainual N."/>
            <person name="Hou J."/>
            <person name="Wang L."/>
            <person name="Wang M."/>
            <person name="Yang K.Y."/>
            <person name="Cui Y."/>
            <person name="Leung E.L."/>
            <person name="Nong W."/>
            <person name="Shin S.K."/>
            <person name="Au S.W."/>
            <person name="Jeong K.Y."/>
            <person name="Chew F.T."/>
            <person name="Hui J.H."/>
            <person name="Leung T.F."/>
            <person name="Tungtrongchitr A."/>
            <person name="Zhong N."/>
            <person name="Liu Z."/>
            <person name="Tsui S.K."/>
        </authorList>
    </citation>
    <scope>NUCLEOTIDE SEQUENCE [LARGE SCALE GENOMIC DNA]</scope>
    <source>
        <strain evidence="1">Derp</strain>
    </source>
</reference>